<evidence type="ECO:0000313" key="2">
    <source>
        <dbReference type="Proteomes" id="UP001153709"/>
    </source>
</evidence>
<organism evidence="1 2">
    <name type="scientific">Diabrotica balteata</name>
    <name type="common">Banded cucumber beetle</name>
    <dbReference type="NCBI Taxonomy" id="107213"/>
    <lineage>
        <taxon>Eukaryota</taxon>
        <taxon>Metazoa</taxon>
        <taxon>Ecdysozoa</taxon>
        <taxon>Arthropoda</taxon>
        <taxon>Hexapoda</taxon>
        <taxon>Insecta</taxon>
        <taxon>Pterygota</taxon>
        <taxon>Neoptera</taxon>
        <taxon>Endopterygota</taxon>
        <taxon>Coleoptera</taxon>
        <taxon>Polyphaga</taxon>
        <taxon>Cucujiformia</taxon>
        <taxon>Chrysomeloidea</taxon>
        <taxon>Chrysomelidae</taxon>
        <taxon>Galerucinae</taxon>
        <taxon>Diabroticina</taxon>
        <taxon>Diabroticites</taxon>
        <taxon>Diabrotica</taxon>
    </lineage>
</organism>
<name>A0A9N9XF46_DIABA</name>
<evidence type="ECO:0000313" key="1">
    <source>
        <dbReference type="EMBL" id="CAG9839151.1"/>
    </source>
</evidence>
<dbReference type="OrthoDB" id="10031330at2759"/>
<dbReference type="Proteomes" id="UP001153709">
    <property type="component" value="Chromosome 8"/>
</dbReference>
<keyword evidence="2" id="KW-1185">Reference proteome</keyword>
<dbReference type="AlphaFoldDB" id="A0A9N9XF46"/>
<evidence type="ECO:0008006" key="3">
    <source>
        <dbReference type="Google" id="ProtNLM"/>
    </source>
</evidence>
<accession>A0A9N9XF46</accession>
<gene>
    <name evidence="1" type="ORF">DIABBA_LOCUS11948</name>
</gene>
<sequence>MKKSIEEVLCGKPVLTTAKKYGIPKVTLLYKPTGKTPCSIKMGPEPYLQKDQEKILVKWNSDVSRAGFPIQQQQLMSSVQILKVEIILQYYFNEKFFSFLLVSVAYEGTE</sequence>
<reference evidence="1" key="1">
    <citation type="submission" date="2022-01" db="EMBL/GenBank/DDBJ databases">
        <authorList>
            <person name="King R."/>
        </authorList>
    </citation>
    <scope>NUCLEOTIDE SEQUENCE</scope>
</reference>
<dbReference type="EMBL" id="OU898283">
    <property type="protein sequence ID" value="CAG9839151.1"/>
    <property type="molecule type" value="Genomic_DNA"/>
</dbReference>
<protein>
    <recommendedName>
        <fullName evidence="3">HTH psq-type domain-containing protein</fullName>
    </recommendedName>
</protein>
<proteinExistence type="predicted"/>